<evidence type="ECO:0000259" key="6">
    <source>
        <dbReference type="Pfam" id="PF04542"/>
    </source>
</evidence>
<protein>
    <submittedName>
        <fullName evidence="8">RNA polymerase ECF-type sigma factor</fullName>
    </submittedName>
</protein>
<dbReference type="Gene3D" id="1.10.10.10">
    <property type="entry name" value="Winged helix-like DNA-binding domain superfamily/Winged helix DNA-binding domain"/>
    <property type="match status" value="1"/>
</dbReference>
<accession>A0A117LH08</accession>
<evidence type="ECO:0000313" key="8">
    <source>
        <dbReference type="EMBL" id="KUK46692.1"/>
    </source>
</evidence>
<evidence type="ECO:0000256" key="4">
    <source>
        <dbReference type="ARBA" id="ARBA00023125"/>
    </source>
</evidence>
<feature type="domain" description="RNA polymerase sigma factor 70 region 4 type 2" evidence="7">
    <location>
        <begin position="132"/>
        <end position="182"/>
    </location>
</feature>
<name>A0A117LH08_9CHLR</name>
<dbReference type="InterPro" id="IPR013324">
    <property type="entry name" value="RNA_pol_sigma_r3/r4-like"/>
</dbReference>
<feature type="domain" description="RNA polymerase sigma-70 region 2" evidence="6">
    <location>
        <begin position="24"/>
        <end position="90"/>
    </location>
</feature>
<reference evidence="8 9" key="1">
    <citation type="journal article" date="2015" name="MBio">
        <title>Genome-Resolved Metagenomic Analysis Reveals Roles for Candidate Phyla and Other Microbial Community Members in Biogeochemical Transformations in Oil Reservoirs.</title>
        <authorList>
            <person name="Hu P."/>
            <person name="Tom L."/>
            <person name="Singh A."/>
            <person name="Thomas B.C."/>
            <person name="Baker B.J."/>
            <person name="Piceno Y.M."/>
            <person name="Andersen G.L."/>
            <person name="Banfield J.F."/>
        </authorList>
    </citation>
    <scope>NUCLEOTIDE SEQUENCE [LARGE SCALE GENOMIC DNA]</scope>
    <source>
        <strain evidence="8">46_16</strain>
    </source>
</reference>
<keyword evidence="3" id="KW-0731">Sigma factor</keyword>
<dbReference type="Pfam" id="PF04542">
    <property type="entry name" value="Sigma70_r2"/>
    <property type="match status" value="1"/>
</dbReference>
<comment type="caution">
    <text evidence="8">The sequence shown here is derived from an EMBL/GenBank/DDBJ whole genome shotgun (WGS) entry which is preliminary data.</text>
</comment>
<evidence type="ECO:0000256" key="5">
    <source>
        <dbReference type="ARBA" id="ARBA00023163"/>
    </source>
</evidence>
<dbReference type="EMBL" id="LGFU01000012">
    <property type="protein sequence ID" value="KUK46692.1"/>
    <property type="molecule type" value="Genomic_DNA"/>
</dbReference>
<dbReference type="GO" id="GO:0016987">
    <property type="term" value="F:sigma factor activity"/>
    <property type="evidence" value="ECO:0007669"/>
    <property type="project" value="UniProtKB-KW"/>
</dbReference>
<dbReference type="PANTHER" id="PTHR43133">
    <property type="entry name" value="RNA POLYMERASE ECF-TYPE SIGMA FACTO"/>
    <property type="match status" value="1"/>
</dbReference>
<dbReference type="AlphaFoldDB" id="A0A117LH08"/>
<dbReference type="InterPro" id="IPR039425">
    <property type="entry name" value="RNA_pol_sigma-70-like"/>
</dbReference>
<organism evidence="8 9">
    <name type="scientific">Anaerolinea thermophila</name>
    <dbReference type="NCBI Taxonomy" id="167964"/>
    <lineage>
        <taxon>Bacteria</taxon>
        <taxon>Bacillati</taxon>
        <taxon>Chloroflexota</taxon>
        <taxon>Anaerolineae</taxon>
        <taxon>Anaerolineales</taxon>
        <taxon>Anaerolineaceae</taxon>
        <taxon>Anaerolinea</taxon>
    </lineage>
</organism>
<evidence type="ECO:0000256" key="1">
    <source>
        <dbReference type="ARBA" id="ARBA00010641"/>
    </source>
</evidence>
<evidence type="ECO:0000256" key="2">
    <source>
        <dbReference type="ARBA" id="ARBA00023015"/>
    </source>
</evidence>
<dbReference type="InterPro" id="IPR013249">
    <property type="entry name" value="RNA_pol_sigma70_r4_t2"/>
</dbReference>
<dbReference type="GO" id="GO:0006352">
    <property type="term" value="P:DNA-templated transcription initiation"/>
    <property type="evidence" value="ECO:0007669"/>
    <property type="project" value="InterPro"/>
</dbReference>
<comment type="similarity">
    <text evidence="1">Belongs to the sigma-70 factor family. ECF subfamily.</text>
</comment>
<dbReference type="InterPro" id="IPR013325">
    <property type="entry name" value="RNA_pol_sigma_r2"/>
</dbReference>
<dbReference type="NCBIfam" id="TIGR02937">
    <property type="entry name" value="sigma70-ECF"/>
    <property type="match status" value="1"/>
</dbReference>
<evidence type="ECO:0000256" key="3">
    <source>
        <dbReference type="ARBA" id="ARBA00023082"/>
    </source>
</evidence>
<dbReference type="InterPro" id="IPR007627">
    <property type="entry name" value="RNA_pol_sigma70_r2"/>
</dbReference>
<dbReference type="Pfam" id="PF08281">
    <property type="entry name" value="Sigma70_r4_2"/>
    <property type="match status" value="1"/>
</dbReference>
<keyword evidence="2" id="KW-0805">Transcription regulation</keyword>
<gene>
    <name evidence="8" type="ORF">XD73_0434</name>
</gene>
<proteinExistence type="inferred from homology"/>
<dbReference type="PANTHER" id="PTHR43133:SF8">
    <property type="entry name" value="RNA POLYMERASE SIGMA FACTOR HI_1459-RELATED"/>
    <property type="match status" value="1"/>
</dbReference>
<dbReference type="Gene3D" id="1.10.1740.10">
    <property type="match status" value="1"/>
</dbReference>
<dbReference type="SUPFAM" id="SSF88946">
    <property type="entry name" value="Sigma2 domain of RNA polymerase sigma factors"/>
    <property type="match status" value="1"/>
</dbReference>
<dbReference type="GO" id="GO:0003677">
    <property type="term" value="F:DNA binding"/>
    <property type="evidence" value="ECO:0007669"/>
    <property type="project" value="UniProtKB-KW"/>
</dbReference>
<dbReference type="InterPro" id="IPR014284">
    <property type="entry name" value="RNA_pol_sigma-70_dom"/>
</dbReference>
<evidence type="ECO:0000259" key="7">
    <source>
        <dbReference type="Pfam" id="PF08281"/>
    </source>
</evidence>
<keyword evidence="5" id="KW-0804">Transcription</keyword>
<dbReference type="SUPFAM" id="SSF88659">
    <property type="entry name" value="Sigma3 and sigma4 domains of RNA polymerase sigma factors"/>
    <property type="match status" value="1"/>
</dbReference>
<keyword evidence="4" id="KW-0238">DNA-binding</keyword>
<dbReference type="Proteomes" id="UP000064249">
    <property type="component" value="Unassembled WGS sequence"/>
</dbReference>
<sequence length="207" mass="23880">MLDMDEQALITAAQKKDLDAFNHLVLEYQQSVYNVALRMLNDLDAADDATQQAFVAAYQKIHTFHGGSFKAWIMRIVTNKCYDMLRKEQRYPTQSIDSSPYDPEDDMESGWYLEDDNFLPEEQVVLRELEAAVQHCIEQLPQEFKAVVVLVDIQGLNYAEAAYAVKKPLGTIKSRLARARVNLQDCLHKFKELLPYQYRSNKEGSHE</sequence>
<evidence type="ECO:0000313" key="9">
    <source>
        <dbReference type="Proteomes" id="UP000064249"/>
    </source>
</evidence>
<dbReference type="InterPro" id="IPR036388">
    <property type="entry name" value="WH-like_DNA-bd_sf"/>
</dbReference>
<dbReference type="CDD" id="cd06171">
    <property type="entry name" value="Sigma70_r4"/>
    <property type="match status" value="1"/>
</dbReference>